<protein>
    <submittedName>
        <fullName evidence="1">Uncharacterized protein</fullName>
    </submittedName>
</protein>
<accession>A0A0E9S5U5</accession>
<reference evidence="1" key="1">
    <citation type="submission" date="2014-11" db="EMBL/GenBank/DDBJ databases">
        <authorList>
            <person name="Amaro Gonzalez C."/>
        </authorList>
    </citation>
    <scope>NUCLEOTIDE SEQUENCE</scope>
</reference>
<sequence>MGRSLCMLASYEHKKTLTNYTLRK</sequence>
<evidence type="ECO:0000313" key="1">
    <source>
        <dbReference type="EMBL" id="JAH36759.1"/>
    </source>
</evidence>
<organism evidence="1">
    <name type="scientific">Anguilla anguilla</name>
    <name type="common">European freshwater eel</name>
    <name type="synonym">Muraena anguilla</name>
    <dbReference type="NCBI Taxonomy" id="7936"/>
    <lineage>
        <taxon>Eukaryota</taxon>
        <taxon>Metazoa</taxon>
        <taxon>Chordata</taxon>
        <taxon>Craniata</taxon>
        <taxon>Vertebrata</taxon>
        <taxon>Euteleostomi</taxon>
        <taxon>Actinopterygii</taxon>
        <taxon>Neopterygii</taxon>
        <taxon>Teleostei</taxon>
        <taxon>Anguilliformes</taxon>
        <taxon>Anguillidae</taxon>
        <taxon>Anguilla</taxon>
    </lineage>
</organism>
<reference evidence="1" key="2">
    <citation type="journal article" date="2015" name="Fish Shellfish Immunol.">
        <title>Early steps in the European eel (Anguilla anguilla)-Vibrio vulnificus interaction in the gills: Role of the RtxA13 toxin.</title>
        <authorList>
            <person name="Callol A."/>
            <person name="Pajuelo D."/>
            <person name="Ebbesson L."/>
            <person name="Teles M."/>
            <person name="MacKenzie S."/>
            <person name="Amaro C."/>
        </authorList>
    </citation>
    <scope>NUCLEOTIDE SEQUENCE</scope>
</reference>
<proteinExistence type="predicted"/>
<name>A0A0E9S5U5_ANGAN</name>
<dbReference type="EMBL" id="GBXM01071818">
    <property type="protein sequence ID" value="JAH36759.1"/>
    <property type="molecule type" value="Transcribed_RNA"/>
</dbReference>
<dbReference type="AlphaFoldDB" id="A0A0E9S5U5"/>